<dbReference type="Pfam" id="PF01757">
    <property type="entry name" value="Acyl_transf_3"/>
    <property type="match status" value="1"/>
</dbReference>
<feature type="transmembrane region" description="Helical" evidence="1">
    <location>
        <begin position="132"/>
        <end position="149"/>
    </location>
</feature>
<dbReference type="EMBL" id="JBHTOD010000005">
    <property type="protein sequence ID" value="MFD1455464.1"/>
    <property type="molecule type" value="Genomic_DNA"/>
</dbReference>
<feature type="transmembrane region" description="Helical" evidence="1">
    <location>
        <begin position="198"/>
        <end position="216"/>
    </location>
</feature>
<dbReference type="Proteomes" id="UP001597189">
    <property type="component" value="Unassembled WGS sequence"/>
</dbReference>
<feature type="transmembrane region" description="Helical" evidence="1">
    <location>
        <begin position="326"/>
        <end position="348"/>
    </location>
</feature>
<feature type="transmembrane region" description="Helical" evidence="1">
    <location>
        <begin position="259"/>
        <end position="280"/>
    </location>
</feature>
<dbReference type="InterPro" id="IPR002656">
    <property type="entry name" value="Acyl_transf_3_dom"/>
</dbReference>
<evidence type="ECO:0000256" key="1">
    <source>
        <dbReference type="SAM" id="Phobius"/>
    </source>
</evidence>
<keyword evidence="1" id="KW-0812">Transmembrane</keyword>
<organism evidence="3 4">
    <name type="scientific">Levilactobacillus lanxiensis</name>
    <dbReference type="NCBI Taxonomy" id="2799568"/>
    <lineage>
        <taxon>Bacteria</taxon>
        <taxon>Bacillati</taxon>
        <taxon>Bacillota</taxon>
        <taxon>Bacilli</taxon>
        <taxon>Lactobacillales</taxon>
        <taxon>Lactobacillaceae</taxon>
        <taxon>Levilactobacillus</taxon>
    </lineage>
</organism>
<feature type="transmembrane region" description="Helical" evidence="1">
    <location>
        <begin position="161"/>
        <end position="178"/>
    </location>
</feature>
<feature type="transmembrane region" description="Helical" evidence="1">
    <location>
        <begin position="46"/>
        <end position="65"/>
    </location>
</feature>
<keyword evidence="1" id="KW-1133">Transmembrane helix</keyword>
<dbReference type="RefSeq" id="WP_203645012.1">
    <property type="nucleotide sequence ID" value="NZ_BOLN01000005.1"/>
</dbReference>
<feature type="transmembrane region" description="Helical" evidence="1">
    <location>
        <begin position="223"/>
        <end position="239"/>
    </location>
</feature>
<feature type="transmembrane region" description="Helical" evidence="1">
    <location>
        <begin position="14"/>
        <end position="34"/>
    </location>
</feature>
<keyword evidence="4" id="KW-1185">Reference proteome</keyword>
<keyword evidence="3" id="KW-0012">Acyltransferase</keyword>
<feature type="domain" description="Acyltransferase 3" evidence="2">
    <location>
        <begin position="13"/>
        <end position="343"/>
    </location>
</feature>
<keyword evidence="1" id="KW-0472">Membrane</keyword>
<feature type="transmembrane region" description="Helical" evidence="1">
    <location>
        <begin position="292"/>
        <end position="314"/>
    </location>
</feature>
<dbReference type="GO" id="GO:0016746">
    <property type="term" value="F:acyltransferase activity"/>
    <property type="evidence" value="ECO:0007669"/>
    <property type="project" value="UniProtKB-KW"/>
</dbReference>
<comment type="caution">
    <text evidence="3">The sequence shown here is derived from an EMBL/GenBank/DDBJ whole genome shotgun (WGS) entry which is preliminary data.</text>
</comment>
<evidence type="ECO:0000313" key="3">
    <source>
        <dbReference type="EMBL" id="MFD1455464.1"/>
    </source>
</evidence>
<evidence type="ECO:0000259" key="2">
    <source>
        <dbReference type="Pfam" id="PF01757"/>
    </source>
</evidence>
<sequence length="361" mass="41239">MTEQQTTSADAGDYLKAFACTAVMLQTVLSWAITTPAGQSMQVGLAWVYLAVKFTAPAFICGILFTTIRTTDVTQPTYGQYLRQQWSALGVPTVWWSLAYLLLQPQLQQHHPYATLGQFGWQLINGNAAPHLWYNTMMLQIILLVPLWWAIRRQVTTRRRFWWTAGLSGAWMFGWVVSYQRLITPAARVGRWYLLDRVFWGFALYAVLGMLLWLAWPHIRQWRWAWVPLLCGAIGALVWQANDLLATGRPIVLARSSYYAPATVFYGLCVIGLLASLAAWQQRQRARGPVVIHWLATYAYRAYLANVFWLALIWRFGGQALTAAHPVSGILVSYLLTWAWSFATTYGIHRIWQWTKGMVAK</sequence>
<evidence type="ECO:0000313" key="4">
    <source>
        <dbReference type="Proteomes" id="UP001597189"/>
    </source>
</evidence>
<gene>
    <name evidence="3" type="ORF">ACFQ44_07155</name>
</gene>
<reference evidence="4" key="1">
    <citation type="journal article" date="2019" name="Int. J. Syst. Evol. Microbiol.">
        <title>The Global Catalogue of Microorganisms (GCM) 10K type strain sequencing project: providing services to taxonomists for standard genome sequencing and annotation.</title>
        <authorList>
            <consortium name="The Broad Institute Genomics Platform"/>
            <consortium name="The Broad Institute Genome Sequencing Center for Infectious Disease"/>
            <person name="Wu L."/>
            <person name="Ma J."/>
        </authorList>
    </citation>
    <scope>NUCLEOTIDE SEQUENCE [LARGE SCALE GENOMIC DNA]</scope>
    <source>
        <strain evidence="4">CCM 8979</strain>
    </source>
</reference>
<proteinExistence type="predicted"/>
<accession>A0ABW4D1P8</accession>
<name>A0ABW4D1P8_9LACO</name>
<keyword evidence="3" id="KW-0808">Transferase</keyword>
<protein>
    <submittedName>
        <fullName evidence="3">Acyltransferase</fullName>
    </submittedName>
</protein>
<feature type="transmembrane region" description="Helical" evidence="1">
    <location>
        <begin position="86"/>
        <end position="103"/>
    </location>
</feature>